<dbReference type="Pfam" id="PF07734">
    <property type="entry name" value="FBA_1"/>
    <property type="match status" value="1"/>
</dbReference>
<keyword evidence="3" id="KW-1185">Reference proteome</keyword>
<accession>A0A444Z2G4</accession>
<sequence>MVGFLPPMFAKQNWFENKDKNRNVIIRVGLPSMEENSIWFTRTNVDCPQQIPLNIPIVINQFGWYLIIGSCHGVHCIQFSQEGLDSSLLIWNPLIQQFHTISDEARQHCCHVVSLYAFGFLNHSMEYCIVHVYKKHYSDTNMSWSLYSSNDNYWTHSGIAQTQVQKLSPKSIVVDGFVYWIGWNGLNFTDPSVIAVFSL</sequence>
<name>A0A444Z2G4_ARAHY</name>
<protein>
    <recommendedName>
        <fullName evidence="1">F-box associated beta-propeller type 1 domain-containing protein</fullName>
    </recommendedName>
</protein>
<reference evidence="2 3" key="1">
    <citation type="submission" date="2019-01" db="EMBL/GenBank/DDBJ databases">
        <title>Sequencing of cultivated peanut Arachis hypogaea provides insights into genome evolution and oil improvement.</title>
        <authorList>
            <person name="Chen X."/>
        </authorList>
    </citation>
    <scope>NUCLEOTIDE SEQUENCE [LARGE SCALE GENOMIC DNA]</scope>
    <source>
        <strain evidence="3">cv. Fuhuasheng</strain>
        <tissue evidence="2">Leaves</tissue>
    </source>
</reference>
<dbReference type="Proteomes" id="UP000289738">
    <property type="component" value="Chromosome B05"/>
</dbReference>
<dbReference type="InterPro" id="IPR006527">
    <property type="entry name" value="F-box-assoc_dom_typ1"/>
</dbReference>
<comment type="caution">
    <text evidence="2">The sequence shown here is derived from an EMBL/GenBank/DDBJ whole genome shotgun (WGS) entry which is preliminary data.</text>
</comment>
<evidence type="ECO:0000313" key="2">
    <source>
        <dbReference type="EMBL" id="RYR08389.1"/>
    </source>
</evidence>
<dbReference type="InterPro" id="IPR017451">
    <property type="entry name" value="F-box-assoc_interact_dom"/>
</dbReference>
<dbReference type="InterPro" id="IPR050796">
    <property type="entry name" value="SCF_F-box_component"/>
</dbReference>
<dbReference type="PANTHER" id="PTHR31672">
    <property type="entry name" value="BNACNNG10540D PROTEIN"/>
    <property type="match status" value="1"/>
</dbReference>
<evidence type="ECO:0000259" key="1">
    <source>
        <dbReference type="Pfam" id="PF07734"/>
    </source>
</evidence>
<evidence type="ECO:0000313" key="3">
    <source>
        <dbReference type="Proteomes" id="UP000289738"/>
    </source>
</evidence>
<dbReference type="EMBL" id="SDMP01000015">
    <property type="protein sequence ID" value="RYR08389.1"/>
    <property type="molecule type" value="Genomic_DNA"/>
</dbReference>
<feature type="domain" description="F-box associated beta-propeller type 1" evidence="1">
    <location>
        <begin position="81"/>
        <end position="182"/>
    </location>
</feature>
<organism evidence="2 3">
    <name type="scientific">Arachis hypogaea</name>
    <name type="common">Peanut</name>
    <dbReference type="NCBI Taxonomy" id="3818"/>
    <lineage>
        <taxon>Eukaryota</taxon>
        <taxon>Viridiplantae</taxon>
        <taxon>Streptophyta</taxon>
        <taxon>Embryophyta</taxon>
        <taxon>Tracheophyta</taxon>
        <taxon>Spermatophyta</taxon>
        <taxon>Magnoliopsida</taxon>
        <taxon>eudicotyledons</taxon>
        <taxon>Gunneridae</taxon>
        <taxon>Pentapetalae</taxon>
        <taxon>rosids</taxon>
        <taxon>fabids</taxon>
        <taxon>Fabales</taxon>
        <taxon>Fabaceae</taxon>
        <taxon>Papilionoideae</taxon>
        <taxon>50 kb inversion clade</taxon>
        <taxon>dalbergioids sensu lato</taxon>
        <taxon>Dalbergieae</taxon>
        <taxon>Pterocarpus clade</taxon>
        <taxon>Arachis</taxon>
    </lineage>
</organism>
<dbReference type="PANTHER" id="PTHR31672:SF13">
    <property type="entry name" value="F-BOX PROTEIN CPR30-LIKE"/>
    <property type="match status" value="1"/>
</dbReference>
<dbReference type="AlphaFoldDB" id="A0A444Z2G4"/>
<gene>
    <name evidence="2" type="ORF">Ahy_B05g076056</name>
</gene>
<dbReference type="NCBIfam" id="TIGR01640">
    <property type="entry name" value="F_box_assoc_1"/>
    <property type="match status" value="1"/>
</dbReference>
<proteinExistence type="predicted"/>